<dbReference type="PaxDb" id="8355-A0A1L8EYN6"/>
<dbReference type="GO" id="GO:0005096">
    <property type="term" value="F:GTPase activator activity"/>
    <property type="evidence" value="ECO:0007669"/>
    <property type="project" value="InterPro"/>
</dbReference>
<reference evidence="8" key="1">
    <citation type="submission" date="2025-08" db="UniProtKB">
        <authorList>
            <consortium name="RefSeq"/>
        </authorList>
    </citation>
    <scope>IDENTIFICATION</scope>
    <source>
        <strain evidence="8">J_2021</strain>
        <tissue evidence="8">Erythrocytes</tissue>
    </source>
</reference>
<dbReference type="GO" id="GO:0005737">
    <property type="term" value="C:cytoplasm"/>
    <property type="evidence" value="ECO:0007669"/>
    <property type="project" value="UniProtKB-SubCell"/>
</dbReference>
<dbReference type="PANTHER" id="PTHR31334:SF1">
    <property type="entry name" value="GUANINE NUCLEOTIDE EXCHANGE PROTEIN SMCR8"/>
    <property type="match status" value="1"/>
</dbReference>
<dbReference type="PROSITE" id="PS51834">
    <property type="entry name" value="DENN_FLCN_SMCR8"/>
    <property type="match status" value="1"/>
</dbReference>
<feature type="compositionally biased region" description="Acidic residues" evidence="6">
    <location>
        <begin position="348"/>
        <end position="357"/>
    </location>
</feature>
<evidence type="ECO:0000313" key="9">
    <source>
        <dbReference type="Xenbase" id="XB-GENE-17333683"/>
    </source>
</evidence>
<evidence type="ECO:0000313" key="7">
    <source>
        <dbReference type="Proteomes" id="UP000186698"/>
    </source>
</evidence>
<sequence>MRKIRITSAASYFPLVWVGKNGTIIEFASGVTSHDHHVSRLPRWLPPCEVFFLRIHITWRPGGKSTGTPPAERMIGSPDLMPFTMEEEYEDPFQGSSGLPEEYSVPLFPFSQNNSSPWSRLSGAKFSRDFILISEFSEQVGPQPLLTIPDDQRICGEFDLNYFSLRIMSVDYQASFVGHPPGSSYPKLNFVEDSKVVLGDSKEGAFAYVHHLTLYDLEARGFVRPFCMAYISMDEEKIMRQYMELSSDFSKASDCLKTGNRKAFANELEKKLRDLDYTRTVLQTEMEEQMKANDKGFYTTQTIDKANELASVEKSIIEHQDLLKQIQLYPYRKIKEPDFQPYEPESFQELDVPDESEQPLAPSDPEESLVEEETSGCHPRSSYTPKFIKAKSSKCFDKKLKTLEELVDTYFFTQTIDLLTSVEKRYRGDLSYLLMKQLEKGLLEQQMVSNFLFEDIATWDTKQSSVHCANILALAQALHIPKFLEEPGNLKNSASLESYKSSVESVPIKIKQEQFEEESHQETEELSVSGTPDNCEYNDVHIKGSVSSSESIEVLRTEKSVALLTHSESQPCLRVSPQIPRKKVGSRRTISEDSIEVLSMCPSESLIPEDFRPAYQFAIHEEEPDEVDVDGEQPCNSTINDENEPSANDLSGDPACCIVTKSSGLLEQTGNVTSVPNVDDGSTVVSVPPQSYRPMDHAFQGKFSVDGADNHSDKMSPLGLSSPEAESTYLMSSGESVRLSIEEYSDSTSYRSSTSTCSDRTPSPAPCVSGLSERHKRKAGQNALMFIRQYPFSHPAIYSLLCGRTLIVLGEEEAFVRRLVTALSIFVPNHGHVAKPVNTWLTSPLHIMDFQKWKLIGLQRGGSPSSTNILHSLNRYSRYASVLDADHKTLRCPVYKGAFLQRLADHRTQIRRGSTFYMHVQSMLTQLSSKAFLFTFCHHVHLPIQEKESEESIAQRRVAFLHQLLGLSEEDSKIVEYLSELLKMHYLRESGTQLIPVLRFDYIPNFLYKI</sequence>
<dbReference type="Pfam" id="PF11704">
    <property type="entry name" value="Folliculin"/>
    <property type="match status" value="1"/>
</dbReference>
<dbReference type="PANTHER" id="PTHR31334">
    <property type="entry name" value="SMITH-MAGENIS SYNDROME REGION GENE 8 PROTEIN"/>
    <property type="match status" value="1"/>
</dbReference>
<dbReference type="GO" id="GO:0032045">
    <property type="term" value="C:guanyl-nucleotide exchange factor complex"/>
    <property type="evidence" value="ECO:0000318"/>
    <property type="project" value="GO_Central"/>
</dbReference>
<dbReference type="OrthoDB" id="2289278at2759"/>
<evidence type="ECO:0000256" key="4">
    <source>
        <dbReference type="ARBA" id="ARBA00023006"/>
    </source>
</evidence>
<feature type="region of interest" description="Disordered" evidence="6">
    <location>
        <begin position="750"/>
        <end position="771"/>
    </location>
</feature>
<organism evidence="7 8">
    <name type="scientific">Xenopus laevis</name>
    <name type="common">African clawed frog</name>
    <dbReference type="NCBI Taxonomy" id="8355"/>
    <lineage>
        <taxon>Eukaryota</taxon>
        <taxon>Metazoa</taxon>
        <taxon>Chordata</taxon>
        <taxon>Craniata</taxon>
        <taxon>Vertebrata</taxon>
        <taxon>Euteleostomi</taxon>
        <taxon>Amphibia</taxon>
        <taxon>Batrachia</taxon>
        <taxon>Anura</taxon>
        <taxon>Pipoidea</taxon>
        <taxon>Pipidae</taxon>
        <taxon>Xenopodinae</taxon>
        <taxon>Xenopus</taxon>
        <taxon>Xenopus</taxon>
    </lineage>
</organism>
<evidence type="ECO:0000313" key="8">
    <source>
        <dbReference type="RefSeq" id="XP_018092109.1"/>
    </source>
</evidence>
<dbReference type="Xenbase" id="XB-GENE-17333683">
    <property type="gene designation" value="smcr8.L"/>
</dbReference>
<evidence type="ECO:0000256" key="1">
    <source>
        <dbReference type="ARBA" id="ARBA00004496"/>
    </source>
</evidence>
<comment type="subcellular location">
    <subcellularLocation>
        <location evidence="1">Cytoplasm</location>
    </subcellularLocation>
</comment>
<protein>
    <submittedName>
        <fullName evidence="8">Guanine nucleotide exchange protein SMCR8</fullName>
    </submittedName>
</protein>
<accession>A0A1L8EYN6</accession>
<dbReference type="InterPro" id="IPR037520">
    <property type="entry name" value="Folliculin/SMCR8_longin"/>
</dbReference>
<gene>
    <name evidence="8 9" type="primary">smcr8.L</name>
</gene>
<dbReference type="Bgee" id="108701680">
    <property type="expression patterns" value="Expressed in oocyte and 19 other cell types or tissues"/>
</dbReference>
<dbReference type="GO" id="GO:0006914">
    <property type="term" value="P:autophagy"/>
    <property type="evidence" value="ECO:0007669"/>
    <property type="project" value="UniProtKB-KW"/>
</dbReference>
<feature type="compositionally biased region" description="Low complexity" evidence="6">
    <location>
        <begin position="750"/>
        <end position="762"/>
    </location>
</feature>
<evidence type="ECO:0000256" key="5">
    <source>
        <dbReference type="ARBA" id="ARBA00038137"/>
    </source>
</evidence>
<dbReference type="Proteomes" id="UP000186698">
    <property type="component" value="Chromosome 9_10L"/>
</dbReference>
<dbReference type="OMA" id="KPVKHWV"/>
<feature type="compositionally biased region" description="Acidic residues" evidence="6">
    <location>
        <begin position="364"/>
        <end position="374"/>
    </location>
</feature>
<dbReference type="RefSeq" id="XP_018092109.1">
    <property type="nucleotide sequence ID" value="XM_018236620.2"/>
</dbReference>
<comment type="similarity">
    <text evidence="5">Belongs to the SMCR8 family.</text>
</comment>
<keyword evidence="3" id="KW-0344">Guanine-nucleotide releasing factor</keyword>
<dbReference type="InterPro" id="IPR037521">
    <property type="entry name" value="FLCN/SMCR8_DENN"/>
</dbReference>
<dbReference type="GO" id="GO:0005085">
    <property type="term" value="F:guanyl-nucleotide exchange factor activity"/>
    <property type="evidence" value="ECO:0007669"/>
    <property type="project" value="UniProtKB-KW"/>
</dbReference>
<name>A0A1L8EYN6_XENLA</name>
<evidence type="ECO:0000256" key="2">
    <source>
        <dbReference type="ARBA" id="ARBA00022490"/>
    </source>
</evidence>
<dbReference type="KEGG" id="xla:108701680"/>
<dbReference type="STRING" id="8355.A0A1L8EYN6"/>
<keyword evidence="2" id="KW-0963">Cytoplasm</keyword>
<feature type="region of interest" description="Disordered" evidence="6">
    <location>
        <begin position="348"/>
        <end position="381"/>
    </location>
</feature>
<dbReference type="AlphaFoldDB" id="A0A1L8EYN6"/>
<dbReference type="AGR" id="Xenbase:XB-GENE-17333683"/>
<keyword evidence="4" id="KW-0072">Autophagy</keyword>
<keyword evidence="7" id="KW-1185">Reference proteome</keyword>
<evidence type="ECO:0000256" key="6">
    <source>
        <dbReference type="SAM" id="MobiDB-lite"/>
    </source>
</evidence>
<dbReference type="CTD" id="108701680"/>
<dbReference type="GeneID" id="108701680"/>
<proteinExistence type="inferred from homology"/>
<evidence type="ECO:0000256" key="3">
    <source>
        <dbReference type="ARBA" id="ARBA00022658"/>
    </source>
</evidence>